<name>A0ABS2ZB11_9BACL</name>
<sequence>MELKEYQKEVLKQVKGYVETLSEFKAKNDKALAIDPDLSIDFPQKAWEKFVDKPYTSKKNGLNEDLPNFCLKVPTGGGKTLLATYTIELINAHYLNKKSGFVLWVVPTTQIYRQTLSALQNREHPYRQALDISSGGRTMIIEKTNRFTPQDVEENLVIMLLMLPSANRRNNESLKIFQDAGGFESFFPPEDQPTEHERLLEAFPNLDYFGEEGEFFGKQIKTSLGNTLKRIKPMIIIDEGQRAYSENAQKTIRNFNPRFVVELSATPPEGSNVLVNVKGQDLNKEEMIKLDLHITNKSSTNWKDTLLASVEKRNVLEKYAIEYEANTGKYIRPIALIQVERTGKKQRGQGFIHADDAKEYLINECGISSDEIAIKTSETDDIEGIDLLSQECQIRYIITKAALQEGWDCSFAYVLTILTNPTAQTALTQLVGRILRQPYGRKTNVSELNESYVYCFQREARNVLNEIKTGLEGEGLGDLAGRIIQGTNDNQPTQVREETVGYREQFKQFEGTVYLPRFVIQEESKWREISYEMDLVSRVNWDEVNLSLIEELKLGDKKLKDEVIDVGLSTDEKDVIEKRSGQEQTIGLSIDYVFITRHLMGLVPNPWVAFDFAKQTIEILRKNYDDTTIASNLVFIVEELVKNIEQERDRLSEKVFRALIEDNLLHFFIEKKQGGYKLPHHIKVKKKTKKLTRSNGDPIQLSLFDYVPEEDFNDLEQSVAIYLDEQEKLLWWYRNAVRADYYIQGWKKGKVYPDFIFTEKSKESEADFDNIFVVETKGLHLKNEDTKYKQSIFALCNEIGEKTSWNELGLEFGDKRIEFQVVFEDEWKRRLNELFYN</sequence>
<dbReference type="PANTHER" id="PTHR47396:SF1">
    <property type="entry name" value="ATP-DEPENDENT HELICASE IRC3-RELATED"/>
    <property type="match status" value="1"/>
</dbReference>
<protein>
    <submittedName>
        <fullName evidence="3">DEAD/DEAH box helicase family protein</fullName>
    </submittedName>
</protein>
<keyword evidence="4" id="KW-1185">Reference proteome</keyword>
<dbReference type="PANTHER" id="PTHR47396">
    <property type="entry name" value="TYPE I RESTRICTION ENZYME ECOKI R PROTEIN"/>
    <property type="match status" value="1"/>
</dbReference>
<dbReference type="SUPFAM" id="SSF52540">
    <property type="entry name" value="P-loop containing nucleoside triphosphate hydrolases"/>
    <property type="match status" value="2"/>
</dbReference>
<dbReference type="Proteomes" id="UP001319060">
    <property type="component" value="Unassembled WGS sequence"/>
</dbReference>
<evidence type="ECO:0000259" key="2">
    <source>
        <dbReference type="Pfam" id="PF04851"/>
    </source>
</evidence>
<comment type="caution">
    <text evidence="3">The sequence shown here is derived from an EMBL/GenBank/DDBJ whole genome shotgun (WGS) entry which is preliminary data.</text>
</comment>
<evidence type="ECO:0000313" key="3">
    <source>
        <dbReference type="EMBL" id="MBN3543920.1"/>
    </source>
</evidence>
<feature type="domain" description="Helicase/UvrB N-terminal" evidence="2">
    <location>
        <begin position="1"/>
        <end position="268"/>
    </location>
</feature>
<keyword evidence="3" id="KW-0378">Hydrolase</keyword>
<feature type="coiled-coil region" evidence="1">
    <location>
        <begin position="634"/>
        <end position="661"/>
    </location>
</feature>
<proteinExistence type="predicted"/>
<dbReference type="InterPro" id="IPR027417">
    <property type="entry name" value="P-loop_NTPase"/>
</dbReference>
<reference evidence="3 4" key="1">
    <citation type="submission" date="2021-01" db="EMBL/GenBank/DDBJ databases">
        <title>Genome Sequencing of Type Strains.</title>
        <authorList>
            <person name="Lemaire J.F."/>
            <person name="Inderbitzin P."/>
            <person name="Collins S.B."/>
            <person name="Wespe N."/>
            <person name="Knight-Connoni V."/>
        </authorList>
    </citation>
    <scope>NUCLEOTIDE SEQUENCE [LARGE SCALE GENOMIC DNA]</scope>
    <source>
        <strain evidence="3 4">DSM 14730</strain>
    </source>
</reference>
<keyword evidence="3" id="KW-0547">Nucleotide-binding</keyword>
<evidence type="ECO:0000313" key="4">
    <source>
        <dbReference type="Proteomes" id="UP001319060"/>
    </source>
</evidence>
<dbReference type="EMBL" id="JAFHKS010000037">
    <property type="protein sequence ID" value="MBN3543920.1"/>
    <property type="molecule type" value="Genomic_DNA"/>
</dbReference>
<evidence type="ECO:0000256" key="1">
    <source>
        <dbReference type="SAM" id="Coils"/>
    </source>
</evidence>
<dbReference type="CDD" id="cd18785">
    <property type="entry name" value="SF2_C"/>
    <property type="match status" value="1"/>
</dbReference>
<dbReference type="GO" id="GO:0004386">
    <property type="term" value="F:helicase activity"/>
    <property type="evidence" value="ECO:0007669"/>
    <property type="project" value="UniProtKB-KW"/>
</dbReference>
<keyword evidence="3" id="KW-0347">Helicase</keyword>
<dbReference type="RefSeq" id="WP_188404581.1">
    <property type="nucleotide sequence ID" value="NZ_BMCE01000008.1"/>
</dbReference>
<dbReference type="InterPro" id="IPR006935">
    <property type="entry name" value="Helicase/UvrB_N"/>
</dbReference>
<dbReference type="Pfam" id="PF04851">
    <property type="entry name" value="ResIII"/>
    <property type="match status" value="1"/>
</dbReference>
<gene>
    <name evidence="3" type="ORF">JYA64_01225</name>
</gene>
<organism evidence="3 4">
    <name type="scientific">Fictibacillus barbaricus</name>
    <dbReference type="NCBI Taxonomy" id="182136"/>
    <lineage>
        <taxon>Bacteria</taxon>
        <taxon>Bacillati</taxon>
        <taxon>Bacillota</taxon>
        <taxon>Bacilli</taxon>
        <taxon>Bacillales</taxon>
        <taxon>Fictibacillaceae</taxon>
        <taxon>Fictibacillus</taxon>
    </lineage>
</organism>
<dbReference type="Gene3D" id="3.40.50.300">
    <property type="entry name" value="P-loop containing nucleotide triphosphate hydrolases"/>
    <property type="match status" value="1"/>
</dbReference>
<accession>A0ABS2ZB11</accession>
<keyword evidence="1" id="KW-0175">Coiled coil</keyword>
<dbReference type="InterPro" id="IPR050742">
    <property type="entry name" value="Helicase_Restrict-Modif_Enz"/>
</dbReference>
<keyword evidence="3" id="KW-0067">ATP-binding</keyword>